<proteinExistence type="predicted"/>
<protein>
    <recommendedName>
        <fullName evidence="1">FP protein N-terminal domain-containing protein</fullName>
    </recommendedName>
</protein>
<dbReference type="Pfam" id="PF03258">
    <property type="entry name" value="Baculo_FP"/>
    <property type="match status" value="1"/>
</dbReference>
<comment type="caution">
    <text evidence="2">The sequence shown here is derived from an EMBL/GenBank/DDBJ whole genome shotgun (WGS) entry which is preliminary data.</text>
</comment>
<organism evidence="2 3">
    <name type="scientific">Arctia plantaginis</name>
    <name type="common">Wood tiger moth</name>
    <name type="synonym">Phalaena plantaginis</name>
    <dbReference type="NCBI Taxonomy" id="874455"/>
    <lineage>
        <taxon>Eukaryota</taxon>
        <taxon>Metazoa</taxon>
        <taxon>Ecdysozoa</taxon>
        <taxon>Arthropoda</taxon>
        <taxon>Hexapoda</taxon>
        <taxon>Insecta</taxon>
        <taxon>Pterygota</taxon>
        <taxon>Neoptera</taxon>
        <taxon>Endopterygota</taxon>
        <taxon>Lepidoptera</taxon>
        <taxon>Glossata</taxon>
        <taxon>Ditrysia</taxon>
        <taxon>Noctuoidea</taxon>
        <taxon>Erebidae</taxon>
        <taxon>Arctiinae</taxon>
        <taxon>Arctia</taxon>
    </lineage>
</organism>
<evidence type="ECO:0000313" key="3">
    <source>
        <dbReference type="Proteomes" id="UP000494106"/>
    </source>
</evidence>
<dbReference type="EMBL" id="CADEBC010000232">
    <property type="protein sequence ID" value="CAB3226898.1"/>
    <property type="molecule type" value="Genomic_DNA"/>
</dbReference>
<name>A0A8S0Z4D3_ARCPL</name>
<evidence type="ECO:0000259" key="1">
    <source>
        <dbReference type="Pfam" id="PF03258"/>
    </source>
</evidence>
<dbReference type="OrthoDB" id="7479450at2759"/>
<gene>
    <name evidence="2" type="ORF">APLA_LOCUS3137</name>
</gene>
<accession>A0A8S0Z4D3</accession>
<dbReference type="AlphaFoldDB" id="A0A8S0Z4D3"/>
<keyword evidence="3" id="KW-1185">Reference proteome</keyword>
<sequence>MNTQLEICGIVKQENKKNNRKCHKKICDKLEMEAENVIKVYRKQSKSIDGQKRNAGTLVITLKRINRMHGWKQQKRSLLRNEISEERMDNAIHDHGTCSKRVVPYPDVTLRPLLHVRRSIVSAARVMPYAT</sequence>
<dbReference type="Proteomes" id="UP000494106">
    <property type="component" value="Unassembled WGS sequence"/>
</dbReference>
<feature type="domain" description="FP protein N-terminal" evidence="1">
    <location>
        <begin position="3"/>
        <end position="77"/>
    </location>
</feature>
<evidence type="ECO:0000313" key="2">
    <source>
        <dbReference type="EMBL" id="CAB3226898.1"/>
    </source>
</evidence>
<reference evidence="2 3" key="1">
    <citation type="submission" date="2020-04" db="EMBL/GenBank/DDBJ databases">
        <authorList>
            <person name="Wallbank WR R."/>
            <person name="Pardo Diaz C."/>
            <person name="Kozak K."/>
            <person name="Martin S."/>
            <person name="Jiggins C."/>
            <person name="Moest M."/>
            <person name="Warren A I."/>
            <person name="Byers J.R.P. K."/>
            <person name="Montejo-Kovacevich G."/>
            <person name="Yen C E."/>
        </authorList>
    </citation>
    <scope>NUCLEOTIDE SEQUENCE [LARGE SCALE GENOMIC DNA]</scope>
</reference>
<dbReference type="InterPro" id="IPR004941">
    <property type="entry name" value="FP_N"/>
</dbReference>